<evidence type="ECO:0000313" key="6">
    <source>
        <dbReference type="EMBL" id="MBC8570721.1"/>
    </source>
</evidence>
<keyword evidence="6" id="KW-0032">Aminotransferase</keyword>
<dbReference type="InterPro" id="IPR015422">
    <property type="entry name" value="PyrdxlP-dep_Trfase_small"/>
</dbReference>
<evidence type="ECO:0000313" key="7">
    <source>
        <dbReference type="Proteomes" id="UP000660861"/>
    </source>
</evidence>
<keyword evidence="2" id="KW-0663">Pyridoxal phosphate</keyword>
<evidence type="ECO:0000256" key="2">
    <source>
        <dbReference type="ARBA" id="ARBA00022898"/>
    </source>
</evidence>
<evidence type="ECO:0000256" key="4">
    <source>
        <dbReference type="RuleBase" id="RU004504"/>
    </source>
</evidence>
<dbReference type="InterPro" id="IPR000192">
    <property type="entry name" value="Aminotrans_V_dom"/>
</dbReference>
<dbReference type="RefSeq" id="WP_262397818.1">
    <property type="nucleotide sequence ID" value="NZ_JACRTC010000005.1"/>
</dbReference>
<dbReference type="InterPro" id="IPR015421">
    <property type="entry name" value="PyrdxlP-dep_Trfase_major"/>
</dbReference>
<proteinExistence type="inferred from homology"/>
<accession>A0A926IAZ9</accession>
<dbReference type="Pfam" id="PF00266">
    <property type="entry name" value="Aminotran_5"/>
    <property type="match status" value="1"/>
</dbReference>
<dbReference type="Proteomes" id="UP000660861">
    <property type="component" value="Unassembled WGS sequence"/>
</dbReference>
<organism evidence="6 7">
    <name type="scientific">Zongyangia hominis</name>
    <dbReference type="NCBI Taxonomy" id="2763677"/>
    <lineage>
        <taxon>Bacteria</taxon>
        <taxon>Bacillati</taxon>
        <taxon>Bacillota</taxon>
        <taxon>Clostridia</taxon>
        <taxon>Eubacteriales</taxon>
        <taxon>Oscillospiraceae</taxon>
        <taxon>Zongyangia</taxon>
    </lineage>
</organism>
<evidence type="ECO:0000256" key="1">
    <source>
        <dbReference type="ARBA" id="ARBA00001933"/>
    </source>
</evidence>
<feature type="domain" description="Aminotransferase class V" evidence="5">
    <location>
        <begin position="15"/>
        <end position="390"/>
    </location>
</feature>
<dbReference type="SUPFAM" id="SSF53383">
    <property type="entry name" value="PLP-dependent transferases"/>
    <property type="match status" value="1"/>
</dbReference>
<protein>
    <submittedName>
        <fullName evidence="6">Aminotransferase class V-fold PLP-dependent enzyme</fullName>
    </submittedName>
</protein>
<dbReference type="PANTHER" id="PTHR43586:SF24">
    <property type="entry name" value="BLR4730 PROTEIN"/>
    <property type="match status" value="1"/>
</dbReference>
<comment type="cofactor">
    <cofactor evidence="1 4">
        <name>pyridoxal 5'-phosphate</name>
        <dbReference type="ChEBI" id="CHEBI:597326"/>
    </cofactor>
</comment>
<keyword evidence="6" id="KW-0808">Transferase</keyword>
<dbReference type="PANTHER" id="PTHR43586">
    <property type="entry name" value="CYSTEINE DESULFURASE"/>
    <property type="match status" value="1"/>
</dbReference>
<dbReference type="AlphaFoldDB" id="A0A926IAZ9"/>
<dbReference type="InterPro" id="IPR015424">
    <property type="entry name" value="PyrdxlP-dep_Trfase"/>
</dbReference>
<dbReference type="EMBL" id="JACRTC010000005">
    <property type="protein sequence ID" value="MBC8570721.1"/>
    <property type="molecule type" value="Genomic_DNA"/>
</dbReference>
<comment type="similarity">
    <text evidence="3">Belongs to the class-V pyridoxal-phosphate-dependent aminotransferase family.</text>
</comment>
<dbReference type="Gene3D" id="3.40.640.10">
    <property type="entry name" value="Type I PLP-dependent aspartate aminotransferase-like (Major domain)"/>
    <property type="match status" value="1"/>
</dbReference>
<gene>
    <name evidence="6" type="ORF">H8709_07760</name>
</gene>
<dbReference type="PROSITE" id="PS00595">
    <property type="entry name" value="AA_TRANSFER_CLASS_5"/>
    <property type="match status" value="1"/>
</dbReference>
<dbReference type="GO" id="GO:0008483">
    <property type="term" value="F:transaminase activity"/>
    <property type="evidence" value="ECO:0007669"/>
    <property type="project" value="UniProtKB-KW"/>
</dbReference>
<comment type="caution">
    <text evidence="6">The sequence shown here is derived from an EMBL/GenBank/DDBJ whole genome shotgun (WGS) entry which is preliminary data.</text>
</comment>
<dbReference type="InterPro" id="IPR020578">
    <property type="entry name" value="Aminotrans_V_PyrdxlP_BS"/>
</dbReference>
<evidence type="ECO:0000256" key="3">
    <source>
        <dbReference type="RuleBase" id="RU004075"/>
    </source>
</evidence>
<reference evidence="6" key="1">
    <citation type="submission" date="2020-08" db="EMBL/GenBank/DDBJ databases">
        <title>Genome public.</title>
        <authorList>
            <person name="Liu C."/>
            <person name="Sun Q."/>
        </authorList>
    </citation>
    <scope>NUCLEOTIDE SEQUENCE</scope>
    <source>
        <strain evidence="6">NSJ-54</strain>
    </source>
</reference>
<evidence type="ECO:0000259" key="5">
    <source>
        <dbReference type="Pfam" id="PF00266"/>
    </source>
</evidence>
<dbReference type="Gene3D" id="3.90.1150.10">
    <property type="entry name" value="Aspartate Aminotransferase, domain 1"/>
    <property type="match status" value="1"/>
</dbReference>
<keyword evidence="7" id="KW-1185">Reference proteome</keyword>
<sequence>MNLQKLRSDTPCENVYLNHVSTSVPPKQVLEAMNEYFSIAVQYGSTSAKAQEMTAERFNRASHSIASLIGAHDDEILFVPNGSQAIGMVVAGLRVAPGDNVVVDEMSFISNVAPFLRLKELYGLEVRFAPAKLPGLVDLDAMENLIDGRTKMVALCHMANNLGMVQPAAAVGKLARAAGTLYLLDAANTAGIVPIDVDEIGCDFLAVSGRKYLRGPAGSAFLYARSSRVDEIEPVFATWNNGLWDWRENDWDWSKNRFTPHKGIDRLNFGEVNFPAAFGLGRAVEYIEEIGGVPAIKERVDLLLDRMIAGMRKLPDVEVYGSPDASQHGGMIGFNVKGIPFDALGRYINANNVGIMAHSFYSPGVLKLFGIQGVARYCVHCWNTEEEIDYAVSLLEPEKLARLRGESGQ</sequence>
<name>A0A926IAZ9_9FIRM</name>